<dbReference type="EMBL" id="JAPFFF010000043">
    <property type="protein sequence ID" value="KAK8840810.1"/>
    <property type="molecule type" value="Genomic_DNA"/>
</dbReference>
<dbReference type="Proteomes" id="UP001470230">
    <property type="component" value="Unassembled WGS sequence"/>
</dbReference>
<evidence type="ECO:0000256" key="1">
    <source>
        <dbReference type="SAM" id="Coils"/>
    </source>
</evidence>
<accession>A0ABR2H3S0</accession>
<evidence type="ECO:0000313" key="3">
    <source>
        <dbReference type="Proteomes" id="UP001470230"/>
    </source>
</evidence>
<feature type="coiled-coil region" evidence="1">
    <location>
        <begin position="85"/>
        <end position="112"/>
    </location>
</feature>
<name>A0ABR2H3S0_9EUKA</name>
<gene>
    <name evidence="2" type="ORF">M9Y10_027633</name>
</gene>
<evidence type="ECO:0000313" key="2">
    <source>
        <dbReference type="EMBL" id="KAK8840810.1"/>
    </source>
</evidence>
<sequence length="187" mass="22050">MSQTLDSHALQEKLVKNVLSTFMTFLDVDSISLPKNNDKDDDKNFSERTFAKVLCCSCVGDIKTLFESFKETTQIQNISQQQKPFESENLVLEELEDILKKINEDLIDSENNSKRNKYLYFLVTIYLQQVNEEFERLNKDPSFKEVHQLESKTKKKFDKTERVNQLIIHDLLYLIDKLNRQISMKKT</sequence>
<proteinExistence type="predicted"/>
<comment type="caution">
    <text evidence="2">The sequence shown here is derived from an EMBL/GenBank/DDBJ whole genome shotgun (WGS) entry which is preliminary data.</text>
</comment>
<keyword evidence="3" id="KW-1185">Reference proteome</keyword>
<organism evidence="2 3">
    <name type="scientific">Tritrichomonas musculus</name>
    <dbReference type="NCBI Taxonomy" id="1915356"/>
    <lineage>
        <taxon>Eukaryota</taxon>
        <taxon>Metamonada</taxon>
        <taxon>Parabasalia</taxon>
        <taxon>Tritrichomonadida</taxon>
        <taxon>Tritrichomonadidae</taxon>
        <taxon>Tritrichomonas</taxon>
    </lineage>
</organism>
<keyword evidence="1" id="KW-0175">Coiled coil</keyword>
<reference evidence="2 3" key="1">
    <citation type="submission" date="2024-04" db="EMBL/GenBank/DDBJ databases">
        <title>Tritrichomonas musculus Genome.</title>
        <authorList>
            <person name="Alves-Ferreira E."/>
            <person name="Grigg M."/>
            <person name="Lorenzi H."/>
            <person name="Galac M."/>
        </authorList>
    </citation>
    <scope>NUCLEOTIDE SEQUENCE [LARGE SCALE GENOMIC DNA]</scope>
    <source>
        <strain evidence="2 3">EAF2021</strain>
    </source>
</reference>
<protein>
    <submittedName>
        <fullName evidence="2">Uncharacterized protein</fullName>
    </submittedName>
</protein>